<dbReference type="GO" id="GO:0004553">
    <property type="term" value="F:hydrolase activity, hydrolyzing O-glycosyl compounds"/>
    <property type="evidence" value="ECO:0007669"/>
    <property type="project" value="InterPro"/>
</dbReference>
<dbReference type="AlphaFoldDB" id="A0A8H6FFL6"/>
<dbReference type="InterPro" id="IPR013320">
    <property type="entry name" value="ConA-like_dom_sf"/>
</dbReference>
<dbReference type="InterPro" id="IPR013319">
    <property type="entry name" value="GH11/12"/>
</dbReference>
<evidence type="ECO:0000313" key="3">
    <source>
        <dbReference type="Proteomes" id="UP000593566"/>
    </source>
</evidence>
<dbReference type="SUPFAM" id="SSF49899">
    <property type="entry name" value="Concanavalin A-like lectins/glucanases"/>
    <property type="match status" value="1"/>
</dbReference>
<dbReference type="EMBL" id="JACCJB010000006">
    <property type="protein sequence ID" value="KAF6226068.1"/>
    <property type="molecule type" value="Genomic_DNA"/>
</dbReference>
<gene>
    <name evidence="2" type="ORF">HO133_008932</name>
</gene>
<protein>
    <submittedName>
        <fullName evidence="2">Uncharacterized protein</fullName>
    </submittedName>
</protein>
<comment type="caution">
    <text evidence="2">The sequence shown here is derived from an EMBL/GenBank/DDBJ whole genome shotgun (WGS) entry which is preliminary data.</text>
</comment>
<feature type="compositionally biased region" description="Basic and acidic residues" evidence="1">
    <location>
        <begin position="60"/>
        <end position="83"/>
    </location>
</feature>
<sequence length="83" mass="9278">MDVEIHLLDEVWVSYSPDPVSADVSYDAFISTGSCGAGHKAEIMTWLAAYDPTPITKTDASPKRNSRLELVRRHEQTDQRTSL</sequence>
<dbReference type="RefSeq" id="XP_037154621.1">
    <property type="nucleotide sequence ID" value="XM_037299795.1"/>
</dbReference>
<evidence type="ECO:0000313" key="2">
    <source>
        <dbReference type="EMBL" id="KAF6226068.1"/>
    </source>
</evidence>
<reference evidence="2 3" key="1">
    <citation type="journal article" date="2020" name="Genomics">
        <title>Complete, high-quality genomes from long-read metagenomic sequencing of two wolf lichen thalli reveals enigmatic genome architecture.</title>
        <authorList>
            <person name="McKenzie S.K."/>
            <person name="Walston R.F."/>
            <person name="Allen J.L."/>
        </authorList>
    </citation>
    <scope>NUCLEOTIDE SEQUENCE [LARGE SCALE GENOMIC DNA]</scope>
    <source>
        <strain evidence="2">WasteWater1</strain>
    </source>
</reference>
<evidence type="ECO:0000256" key="1">
    <source>
        <dbReference type="SAM" id="MobiDB-lite"/>
    </source>
</evidence>
<dbReference type="GeneID" id="59337327"/>
<proteinExistence type="predicted"/>
<feature type="region of interest" description="Disordered" evidence="1">
    <location>
        <begin position="56"/>
        <end position="83"/>
    </location>
</feature>
<accession>A0A8H6FFL6</accession>
<dbReference type="Proteomes" id="UP000593566">
    <property type="component" value="Unassembled WGS sequence"/>
</dbReference>
<name>A0A8H6FFL6_9LECA</name>
<organism evidence="2 3">
    <name type="scientific">Letharia lupina</name>
    <dbReference type="NCBI Taxonomy" id="560253"/>
    <lineage>
        <taxon>Eukaryota</taxon>
        <taxon>Fungi</taxon>
        <taxon>Dikarya</taxon>
        <taxon>Ascomycota</taxon>
        <taxon>Pezizomycotina</taxon>
        <taxon>Lecanoromycetes</taxon>
        <taxon>OSLEUM clade</taxon>
        <taxon>Lecanoromycetidae</taxon>
        <taxon>Lecanorales</taxon>
        <taxon>Lecanorineae</taxon>
        <taxon>Parmeliaceae</taxon>
        <taxon>Letharia</taxon>
    </lineage>
</organism>
<keyword evidence="3" id="KW-1185">Reference proteome</keyword>
<dbReference type="Gene3D" id="2.60.120.180">
    <property type="match status" value="1"/>
</dbReference>